<dbReference type="InterPro" id="IPR000326">
    <property type="entry name" value="PAP2/HPO"/>
</dbReference>
<dbReference type="Gene3D" id="1.20.144.10">
    <property type="entry name" value="Phosphatidic acid phosphatase type 2/haloperoxidase"/>
    <property type="match status" value="1"/>
</dbReference>
<feature type="transmembrane region" description="Helical" evidence="1">
    <location>
        <begin position="264"/>
        <end position="284"/>
    </location>
</feature>
<dbReference type="RefSeq" id="WP_130646740.1">
    <property type="nucleotide sequence ID" value="NZ_PGCL01000002.1"/>
</dbReference>
<keyword evidence="4" id="KW-1185">Reference proteome</keyword>
<feature type="domain" description="Phosphatidic acid phosphatase type 2/haloperoxidase" evidence="2">
    <location>
        <begin position="54"/>
        <end position="162"/>
    </location>
</feature>
<sequence>MDTLQTEIGAVLFVQAHLIWLTPLMDLFTFTGMPLFFFIALPTIWWCVSPRLGLRLGVLIALSGGLNGTLKLLFHTPRPYWVSTEVRTLTTHPTFSMPSGHAQSAVCFWGYIAARVKRHWFSAVAVLIILFTGFSRVLAGVHFPSDVIAGWTIGAVVLIAFITLERRYSGAIAALHPAVQTGCAIGASLLILVPALALSTYGAPLPPEWIETATTGSGLPAEVVINPYNLSVVISLAGILPGIGAGAAWERGRFSAGGSIRRRLARLAVGMPAGILIWVCTAPLTTSSHGTLGLAATYLQAAIMGFWMAGAAPRLFSVLGIDGAGGRQERGHCADGFEGIREQ</sequence>
<dbReference type="OrthoDB" id="10182at2157"/>
<dbReference type="Pfam" id="PF01569">
    <property type="entry name" value="PAP2"/>
    <property type="match status" value="1"/>
</dbReference>
<evidence type="ECO:0000256" key="1">
    <source>
        <dbReference type="SAM" id="Phobius"/>
    </source>
</evidence>
<accession>A0A483CUE7</accession>
<gene>
    <name evidence="3" type="ORF">CUJ86_06515</name>
</gene>
<evidence type="ECO:0000313" key="3">
    <source>
        <dbReference type="EMBL" id="TAJ44928.1"/>
    </source>
</evidence>
<protein>
    <recommendedName>
        <fullName evidence="2">Phosphatidic acid phosphatase type 2/haloperoxidase domain-containing protein</fullName>
    </recommendedName>
</protein>
<dbReference type="SMART" id="SM00014">
    <property type="entry name" value="acidPPc"/>
    <property type="match status" value="1"/>
</dbReference>
<proteinExistence type="predicted"/>
<feature type="transmembrane region" description="Helical" evidence="1">
    <location>
        <begin position="120"/>
        <end position="141"/>
    </location>
</feature>
<reference evidence="3 4" key="1">
    <citation type="submission" date="2017-11" db="EMBL/GenBank/DDBJ databases">
        <title>Isolation and Characterization of Methanofollis Species from Methane Seep Offshore SW Taiwan.</title>
        <authorList>
            <person name="Teng N.-H."/>
            <person name="Lai M.-C."/>
            <person name="Chen S.-C."/>
        </authorList>
    </citation>
    <scope>NUCLEOTIDE SEQUENCE [LARGE SCALE GENOMIC DNA]</scope>
    <source>
        <strain evidence="3 4">FWC-SCC2</strain>
    </source>
</reference>
<dbReference type="Proteomes" id="UP000292580">
    <property type="component" value="Unassembled WGS sequence"/>
</dbReference>
<dbReference type="PANTHER" id="PTHR14969">
    <property type="entry name" value="SPHINGOSINE-1-PHOSPHATE PHOSPHOHYDROLASE"/>
    <property type="match status" value="1"/>
</dbReference>
<feature type="transmembrane region" description="Helical" evidence="1">
    <location>
        <begin position="147"/>
        <end position="164"/>
    </location>
</feature>
<keyword evidence="1" id="KW-1133">Transmembrane helix</keyword>
<keyword evidence="1" id="KW-0812">Transmembrane</keyword>
<feature type="transmembrane region" description="Helical" evidence="1">
    <location>
        <begin position="27"/>
        <end position="47"/>
    </location>
</feature>
<comment type="caution">
    <text evidence="3">The sequence shown here is derived from an EMBL/GenBank/DDBJ whole genome shotgun (WGS) entry which is preliminary data.</text>
</comment>
<evidence type="ECO:0000259" key="2">
    <source>
        <dbReference type="SMART" id="SM00014"/>
    </source>
</evidence>
<dbReference type="PANTHER" id="PTHR14969:SF13">
    <property type="entry name" value="AT30094P"/>
    <property type="match status" value="1"/>
</dbReference>
<dbReference type="InterPro" id="IPR036938">
    <property type="entry name" value="PAP2/HPO_sf"/>
</dbReference>
<dbReference type="SUPFAM" id="SSF48317">
    <property type="entry name" value="Acid phosphatase/Vanadium-dependent haloperoxidase"/>
    <property type="match status" value="1"/>
</dbReference>
<organism evidence="3 4">
    <name type="scientific">Methanofollis fontis</name>
    <dbReference type="NCBI Taxonomy" id="2052832"/>
    <lineage>
        <taxon>Archaea</taxon>
        <taxon>Methanobacteriati</taxon>
        <taxon>Methanobacteriota</taxon>
        <taxon>Stenosarchaea group</taxon>
        <taxon>Methanomicrobia</taxon>
        <taxon>Methanomicrobiales</taxon>
        <taxon>Methanomicrobiaceae</taxon>
        <taxon>Methanofollis</taxon>
    </lineage>
</organism>
<keyword evidence="1" id="KW-0472">Membrane</keyword>
<dbReference type="EMBL" id="PGCL01000002">
    <property type="protein sequence ID" value="TAJ44928.1"/>
    <property type="molecule type" value="Genomic_DNA"/>
</dbReference>
<dbReference type="AlphaFoldDB" id="A0A483CUE7"/>
<name>A0A483CUE7_9EURY</name>
<evidence type="ECO:0000313" key="4">
    <source>
        <dbReference type="Proteomes" id="UP000292580"/>
    </source>
</evidence>
<feature type="transmembrane region" description="Helical" evidence="1">
    <location>
        <begin position="290"/>
        <end position="309"/>
    </location>
</feature>
<feature type="transmembrane region" description="Helical" evidence="1">
    <location>
        <begin position="223"/>
        <end position="243"/>
    </location>
</feature>